<keyword evidence="1" id="KW-0808">Transferase</keyword>
<organism evidence="1 2">
    <name type="scientific">Paenibacillus tianmuensis</name>
    <dbReference type="NCBI Taxonomy" id="624147"/>
    <lineage>
        <taxon>Bacteria</taxon>
        <taxon>Bacillati</taxon>
        <taxon>Bacillota</taxon>
        <taxon>Bacilli</taxon>
        <taxon>Bacillales</taxon>
        <taxon>Paenibacillaceae</taxon>
        <taxon>Paenibacillus</taxon>
    </lineage>
</organism>
<accession>A0A1G4QRQ7</accession>
<dbReference type="RefSeq" id="WP_090669578.1">
    <property type="nucleotide sequence ID" value="NZ_FMTT01000008.1"/>
</dbReference>
<dbReference type="OrthoDB" id="186344at2"/>
<dbReference type="AlphaFoldDB" id="A0A1G4QRQ7"/>
<dbReference type="GO" id="GO:0016740">
    <property type="term" value="F:transferase activity"/>
    <property type="evidence" value="ECO:0007669"/>
    <property type="project" value="UniProtKB-KW"/>
</dbReference>
<evidence type="ECO:0000313" key="2">
    <source>
        <dbReference type="Proteomes" id="UP000198601"/>
    </source>
</evidence>
<keyword evidence="2" id="KW-1185">Reference proteome</keyword>
<sequence>MIVCTVTCADNLHEAAVMAKSVKEHMSGTKVIVCLAEKKTHPSASKIRYFDQIVLAANLGIPNFAQYLFKYVLFEGVTSLKPHLLKYLMSYYPNERQFVYLDSDMRLFRSPRELMDAMDSNRIVLVPQQLEADSLWDVHLFNGSINSGMVGVTRSEEAMRFVEWWAERTYHYCYFNHQFFADQKWLDLAPSFFDVNMFKHPGYNVAFWNIHEQARKGLHLAAGQLWLTDKPLCIFHYSHYENFLPSSLNKWVADRESSRIVMETYVQDLAETGIQNISLTPWSFDFYDNGERITPESRAKFKSNPYFQEIMTNPFAASNKVFR</sequence>
<gene>
    <name evidence="1" type="ORF">SAMN04487970_1008135</name>
</gene>
<evidence type="ECO:0000313" key="1">
    <source>
        <dbReference type="EMBL" id="SCW47071.1"/>
    </source>
</evidence>
<dbReference type="Proteomes" id="UP000198601">
    <property type="component" value="Unassembled WGS sequence"/>
</dbReference>
<protein>
    <submittedName>
        <fullName evidence="1">Nucleotide-diphospho-sugar transferase</fullName>
    </submittedName>
</protein>
<dbReference type="EMBL" id="FMTT01000008">
    <property type="protein sequence ID" value="SCW47071.1"/>
    <property type="molecule type" value="Genomic_DNA"/>
</dbReference>
<dbReference type="STRING" id="624147.SAMN04487970_1008135"/>
<name>A0A1G4QRQ7_9BACL</name>
<reference evidence="2" key="1">
    <citation type="submission" date="2016-10" db="EMBL/GenBank/DDBJ databases">
        <authorList>
            <person name="Varghese N."/>
            <person name="Submissions S."/>
        </authorList>
    </citation>
    <scope>NUCLEOTIDE SEQUENCE [LARGE SCALE GENOMIC DNA]</scope>
    <source>
        <strain evidence="2">CGMCC 1.8946</strain>
    </source>
</reference>
<dbReference type="SUPFAM" id="SSF53448">
    <property type="entry name" value="Nucleotide-diphospho-sugar transferases"/>
    <property type="match status" value="1"/>
</dbReference>
<proteinExistence type="predicted"/>
<dbReference type="Gene3D" id="3.90.550.10">
    <property type="entry name" value="Spore Coat Polysaccharide Biosynthesis Protein SpsA, Chain A"/>
    <property type="match status" value="1"/>
</dbReference>
<dbReference type="InterPro" id="IPR029044">
    <property type="entry name" value="Nucleotide-diphossugar_trans"/>
</dbReference>